<gene>
    <name evidence="1" type="ORF">BS50DRAFT_197225</name>
</gene>
<sequence>MGERRRCWGTCWRGWERQEGQRLGGRETYTEWLLAVYLPVCLSVYGPRPDGRRGTWTDPRVSLWRRARHATALWLWRCRLPSAIFPSLLVSSAVGEITRGSSRFSQLLQRRCLLPTASTPLPSSLPLALARSLLLSLSPSRTTRGRRRILAIPDPRAPRSGLVAID</sequence>
<evidence type="ECO:0000313" key="2">
    <source>
        <dbReference type="Proteomes" id="UP000240883"/>
    </source>
</evidence>
<accession>A0A2T2N5L2</accession>
<keyword evidence="2" id="KW-1185">Reference proteome</keyword>
<evidence type="ECO:0000313" key="1">
    <source>
        <dbReference type="EMBL" id="PSN60735.1"/>
    </source>
</evidence>
<name>A0A2T2N5L2_CORCC</name>
<dbReference type="EMBL" id="KZ678147">
    <property type="protein sequence ID" value="PSN60735.1"/>
    <property type="molecule type" value="Genomic_DNA"/>
</dbReference>
<dbReference type="Proteomes" id="UP000240883">
    <property type="component" value="Unassembled WGS sequence"/>
</dbReference>
<organism evidence="1 2">
    <name type="scientific">Corynespora cassiicola Philippines</name>
    <dbReference type="NCBI Taxonomy" id="1448308"/>
    <lineage>
        <taxon>Eukaryota</taxon>
        <taxon>Fungi</taxon>
        <taxon>Dikarya</taxon>
        <taxon>Ascomycota</taxon>
        <taxon>Pezizomycotina</taxon>
        <taxon>Dothideomycetes</taxon>
        <taxon>Pleosporomycetidae</taxon>
        <taxon>Pleosporales</taxon>
        <taxon>Corynesporascaceae</taxon>
        <taxon>Corynespora</taxon>
    </lineage>
</organism>
<protein>
    <submittedName>
        <fullName evidence="1">Uncharacterized protein</fullName>
    </submittedName>
</protein>
<reference evidence="1 2" key="1">
    <citation type="journal article" date="2018" name="Front. Microbiol.">
        <title>Genome-Wide Analysis of Corynespora cassiicola Leaf Fall Disease Putative Effectors.</title>
        <authorList>
            <person name="Lopez D."/>
            <person name="Ribeiro S."/>
            <person name="Label P."/>
            <person name="Fumanal B."/>
            <person name="Venisse J.S."/>
            <person name="Kohler A."/>
            <person name="de Oliveira R.R."/>
            <person name="Labutti K."/>
            <person name="Lipzen A."/>
            <person name="Lail K."/>
            <person name="Bauer D."/>
            <person name="Ohm R.A."/>
            <person name="Barry K.W."/>
            <person name="Spatafora J."/>
            <person name="Grigoriev I.V."/>
            <person name="Martin F.M."/>
            <person name="Pujade-Renaud V."/>
        </authorList>
    </citation>
    <scope>NUCLEOTIDE SEQUENCE [LARGE SCALE GENOMIC DNA]</scope>
    <source>
        <strain evidence="1 2">Philippines</strain>
    </source>
</reference>
<proteinExistence type="predicted"/>
<dbReference type="AlphaFoldDB" id="A0A2T2N5L2"/>